<evidence type="ECO:0000313" key="10">
    <source>
        <dbReference type="EMBL" id="KDN15343.1"/>
    </source>
</evidence>
<organism evidence="10 11">
    <name type="scientific">Snodgrassella communis</name>
    <dbReference type="NCBI Taxonomy" id="2946699"/>
    <lineage>
        <taxon>Bacteria</taxon>
        <taxon>Pseudomonadati</taxon>
        <taxon>Pseudomonadota</taxon>
        <taxon>Betaproteobacteria</taxon>
        <taxon>Neisseriales</taxon>
        <taxon>Neisseriaceae</taxon>
        <taxon>Snodgrassella</taxon>
    </lineage>
</organism>
<dbReference type="EMBL" id="JFZV01000002">
    <property type="protein sequence ID" value="KDN15343.1"/>
    <property type="molecule type" value="Genomic_DNA"/>
</dbReference>
<evidence type="ECO:0000256" key="7">
    <source>
        <dbReference type="SAM" id="MobiDB-lite"/>
    </source>
</evidence>
<dbReference type="InterPro" id="IPR003399">
    <property type="entry name" value="Mce/MlaD"/>
</dbReference>
<dbReference type="InterPro" id="IPR051800">
    <property type="entry name" value="PqiA-PqiB_transport"/>
</dbReference>
<evidence type="ECO:0000256" key="2">
    <source>
        <dbReference type="ARBA" id="ARBA00022475"/>
    </source>
</evidence>
<dbReference type="Proteomes" id="UP000027170">
    <property type="component" value="Unassembled WGS sequence"/>
</dbReference>
<evidence type="ECO:0000256" key="1">
    <source>
        <dbReference type="ARBA" id="ARBA00004533"/>
    </source>
</evidence>
<dbReference type="Pfam" id="PF02470">
    <property type="entry name" value="MlaD"/>
    <property type="match status" value="3"/>
</dbReference>
<feature type="region of interest" description="Disordered" evidence="7">
    <location>
        <begin position="526"/>
        <end position="545"/>
    </location>
</feature>
<evidence type="ECO:0000256" key="3">
    <source>
        <dbReference type="ARBA" id="ARBA00022519"/>
    </source>
</evidence>
<evidence type="ECO:0000256" key="6">
    <source>
        <dbReference type="ARBA" id="ARBA00023136"/>
    </source>
</evidence>
<reference evidence="10 11" key="1">
    <citation type="submission" date="2014-03" db="EMBL/GenBank/DDBJ databases">
        <title>The genomes of two eusocial bee gut symbionts.</title>
        <authorList>
            <person name="Kwong W.K."/>
            <person name="Engel P."/>
            <person name="Koch H."/>
            <person name="Moran N.A."/>
        </authorList>
    </citation>
    <scope>NUCLEOTIDE SEQUENCE [LARGE SCALE GENOMIC DNA]</scope>
    <source>
        <strain evidence="11">wkB29</strain>
    </source>
</reference>
<name>A0A836MSB3_9NEIS</name>
<dbReference type="GO" id="GO:0005886">
    <property type="term" value="C:plasma membrane"/>
    <property type="evidence" value="ECO:0007669"/>
    <property type="project" value="UniProtKB-SubCell"/>
</dbReference>
<evidence type="ECO:0000256" key="8">
    <source>
        <dbReference type="SAM" id="Phobius"/>
    </source>
</evidence>
<gene>
    <name evidence="10" type="ORF">SALWKB29_0447</name>
</gene>
<dbReference type="PANTHER" id="PTHR30462">
    <property type="entry name" value="INTERMEMBRANE TRANSPORT PROTEIN PQIB-RELATED"/>
    <property type="match status" value="1"/>
</dbReference>
<sequence>MSQTENETTHTTATVKHTPPFNVLVWSIPVLALLTGAWLFIQHLRHTGPEITLYLNDADGIEINTTAIKVLNVTVGKVTSISINPDEKGVQIKAQMSADVKDMLRKDTQFWIVKPRIDQSGITGLNTLVSGSYIAFTPGHSKEKAETFTVGDLPPVSAISQSGIRLRLKGHSDKLLTPGSPVLYGDISAGQIEKAYFDPKDNSVHYQVYINSPYDSLIGDKVKFWLQSGLQVTASGGGVHIDSAPLPALLSGAIVFKTMFEGKGKPVANNTEFTLYNSARELNNQPSTRTQYYVAFFQQSVRGLSVGAPVEYLGINIGSVADVPYFAMNDSHKLFQHGWIPVRLRIEPGRMEINASRQDDKIWQQQIQQALNKGLSASLEKDNLLTGNQYISLTQAKSGESLLKPITHYQGYTVIGTRHTGLDMIQDQLSALLAKLNNLPIEHSMQQLDGTLAQLKTTLASADRLLAQNKTQQLPAELNATLKELRTTLQGVSSTSPLYGDIQQTLKNIDNTLKEAQPTLKTLKQQPNALIFNRHGHDPEPQGAR</sequence>
<evidence type="ECO:0000313" key="11">
    <source>
        <dbReference type="Proteomes" id="UP000027170"/>
    </source>
</evidence>
<keyword evidence="3" id="KW-0997">Cell inner membrane</keyword>
<dbReference type="NCBIfam" id="NF008070">
    <property type="entry name" value="PRK10807.1"/>
    <property type="match status" value="1"/>
</dbReference>
<keyword evidence="2" id="KW-1003">Cell membrane</keyword>
<dbReference type="PANTHER" id="PTHR30462:SF2">
    <property type="entry name" value="INTERMEMBRANE TRANSPORT PROTEIN PQIB"/>
    <property type="match status" value="1"/>
</dbReference>
<keyword evidence="5 8" id="KW-1133">Transmembrane helix</keyword>
<dbReference type="AlphaFoldDB" id="A0A836MSB3"/>
<accession>A0A836MSB3</accession>
<feature type="transmembrane region" description="Helical" evidence="8">
    <location>
        <begin position="23"/>
        <end position="41"/>
    </location>
</feature>
<feature type="compositionally biased region" description="Basic and acidic residues" evidence="7">
    <location>
        <begin position="535"/>
        <end position="545"/>
    </location>
</feature>
<feature type="domain" description="Mce/MlaD" evidence="9">
    <location>
        <begin position="172"/>
        <end position="224"/>
    </location>
</feature>
<keyword evidence="4 8" id="KW-0812">Transmembrane</keyword>
<evidence type="ECO:0000259" key="9">
    <source>
        <dbReference type="Pfam" id="PF02470"/>
    </source>
</evidence>
<protein>
    <submittedName>
        <fullName evidence="10">Paraquat-inducible protein B</fullName>
    </submittedName>
</protein>
<dbReference type="OrthoDB" id="9806984at2"/>
<keyword evidence="11" id="KW-1185">Reference proteome</keyword>
<feature type="domain" description="Mce/MlaD" evidence="9">
    <location>
        <begin position="290"/>
        <end position="395"/>
    </location>
</feature>
<comment type="subcellular location">
    <subcellularLocation>
        <location evidence="1">Cell inner membrane</location>
    </subcellularLocation>
</comment>
<feature type="domain" description="Mce/MlaD" evidence="9">
    <location>
        <begin position="48"/>
        <end position="139"/>
    </location>
</feature>
<comment type="caution">
    <text evidence="10">The sequence shown here is derived from an EMBL/GenBank/DDBJ whole genome shotgun (WGS) entry which is preliminary data.</text>
</comment>
<evidence type="ECO:0000256" key="5">
    <source>
        <dbReference type="ARBA" id="ARBA00022989"/>
    </source>
</evidence>
<keyword evidence="6 8" id="KW-0472">Membrane</keyword>
<dbReference type="RefSeq" id="WP_037490525.1">
    <property type="nucleotide sequence ID" value="NZ_JFZV01000002.1"/>
</dbReference>
<evidence type="ECO:0000256" key="4">
    <source>
        <dbReference type="ARBA" id="ARBA00022692"/>
    </source>
</evidence>
<proteinExistence type="predicted"/>